<evidence type="ECO:0000313" key="1">
    <source>
        <dbReference type="EMBL" id="QIY92404.1"/>
    </source>
</evidence>
<name>A0ABX6KWK5_CHRGL</name>
<gene>
    <name evidence="1" type="ORF">FOB44_17865</name>
</gene>
<dbReference type="PROSITE" id="PS51257">
    <property type="entry name" value="PROKAR_LIPOPROTEIN"/>
    <property type="match status" value="1"/>
</dbReference>
<organism evidence="1 2">
    <name type="scientific">Chryseobacterium gallinarum</name>
    <dbReference type="NCBI Taxonomy" id="1324352"/>
    <lineage>
        <taxon>Bacteria</taxon>
        <taxon>Pseudomonadati</taxon>
        <taxon>Bacteroidota</taxon>
        <taxon>Flavobacteriia</taxon>
        <taxon>Flavobacteriales</taxon>
        <taxon>Weeksellaceae</taxon>
        <taxon>Chryseobacterium group</taxon>
        <taxon>Chryseobacterium</taxon>
    </lineage>
</organism>
<sequence length="128" mass="15288">MKQIFFITTIVFLFSCSTQKDDILGKYVFEGTQTIDSLIIEKNIYVHKIFNKQGTLKYQGQSTWELEKDRIIFLNFYNNEDSNLEEFLTEEDVKRFLIRLSCPIYTKENKTIIEVNADENVIYYKKNK</sequence>
<keyword evidence="2" id="KW-1185">Reference proteome</keyword>
<protein>
    <recommendedName>
        <fullName evidence="3">Lipoprotein</fullName>
    </recommendedName>
</protein>
<evidence type="ECO:0000313" key="2">
    <source>
        <dbReference type="Proteomes" id="UP000501570"/>
    </source>
</evidence>
<dbReference type="RefSeq" id="WP_168239360.1">
    <property type="nucleotide sequence ID" value="NZ_CP050995.1"/>
</dbReference>
<accession>A0ABX6KWK5</accession>
<dbReference type="EMBL" id="CP050995">
    <property type="protein sequence ID" value="QIY92404.1"/>
    <property type="molecule type" value="Genomic_DNA"/>
</dbReference>
<reference evidence="1 2" key="1">
    <citation type="submission" date="2019-09" db="EMBL/GenBank/DDBJ databases">
        <title>FDA dAtabase for Regulatory Grade micrObial Sequences (FDA-ARGOS): Supporting development and validation of Infectious Disease Dx tests.</title>
        <authorList>
            <person name="Sciortino C."/>
            <person name="Tallon L."/>
            <person name="Sadzewicz L."/>
            <person name="Vavikolanu K."/>
            <person name="Mehta A."/>
            <person name="Aluvathingal J."/>
            <person name="Nadendla S."/>
            <person name="Nandy P."/>
            <person name="Geyer C."/>
            <person name="Yan Y."/>
            <person name="Sichtig H."/>
        </authorList>
    </citation>
    <scope>NUCLEOTIDE SEQUENCE [LARGE SCALE GENOMIC DNA]</scope>
    <source>
        <strain evidence="1 2">FDAARGOS_636</strain>
    </source>
</reference>
<proteinExistence type="predicted"/>
<dbReference type="Proteomes" id="UP000501570">
    <property type="component" value="Chromosome"/>
</dbReference>
<evidence type="ECO:0008006" key="3">
    <source>
        <dbReference type="Google" id="ProtNLM"/>
    </source>
</evidence>